<keyword evidence="5" id="KW-1185">Reference proteome</keyword>
<accession>A0AA39GMF2</accession>
<reference evidence="4" key="1">
    <citation type="submission" date="2022-10" db="EMBL/GenBank/DDBJ databases">
        <title>Determination and structural analysis of whole genome sequence of Sarocladium strictum F4-1.</title>
        <authorList>
            <person name="Hu L."/>
            <person name="Jiang Y."/>
        </authorList>
    </citation>
    <scope>NUCLEOTIDE SEQUENCE</scope>
    <source>
        <strain evidence="4">F4-1</strain>
    </source>
</reference>
<dbReference type="GO" id="GO:0005096">
    <property type="term" value="F:GTPase activator activity"/>
    <property type="evidence" value="ECO:0007669"/>
    <property type="project" value="UniProtKB-KW"/>
</dbReference>
<dbReference type="PROSITE" id="PS50086">
    <property type="entry name" value="TBC_RABGAP"/>
    <property type="match status" value="1"/>
</dbReference>
<dbReference type="SUPFAM" id="SSF47923">
    <property type="entry name" value="Ypt/Rab-GAP domain of gyp1p"/>
    <property type="match status" value="2"/>
</dbReference>
<proteinExistence type="predicted"/>
<evidence type="ECO:0000259" key="3">
    <source>
        <dbReference type="PROSITE" id="PS50086"/>
    </source>
</evidence>
<feature type="region of interest" description="Disordered" evidence="2">
    <location>
        <begin position="1"/>
        <end position="24"/>
    </location>
</feature>
<dbReference type="Gene3D" id="1.10.472.80">
    <property type="entry name" value="Ypt/Rab-GAP domain of gyp1p, domain 3"/>
    <property type="match status" value="1"/>
</dbReference>
<feature type="domain" description="Rab-GAP TBC" evidence="3">
    <location>
        <begin position="70"/>
        <end position="265"/>
    </location>
</feature>
<dbReference type="PANTHER" id="PTHR20913">
    <property type="entry name" value="TBC1 DOMAIN FAMILY MEMBER 20/GTPASE"/>
    <property type="match status" value="1"/>
</dbReference>
<dbReference type="SMART" id="SM00164">
    <property type="entry name" value="TBC"/>
    <property type="match status" value="1"/>
</dbReference>
<evidence type="ECO:0000313" key="4">
    <source>
        <dbReference type="EMBL" id="KAK0388677.1"/>
    </source>
</evidence>
<feature type="compositionally biased region" description="Low complexity" evidence="2">
    <location>
        <begin position="7"/>
        <end position="16"/>
    </location>
</feature>
<name>A0AA39GMF2_SARSR</name>
<feature type="compositionally biased region" description="Basic and acidic residues" evidence="2">
    <location>
        <begin position="96"/>
        <end position="117"/>
    </location>
</feature>
<feature type="region of interest" description="Disordered" evidence="2">
    <location>
        <begin position="93"/>
        <end position="117"/>
    </location>
</feature>
<dbReference type="AlphaFoldDB" id="A0AA39GMF2"/>
<dbReference type="InterPro" id="IPR000195">
    <property type="entry name" value="Rab-GAP-TBC_dom"/>
</dbReference>
<organism evidence="4 5">
    <name type="scientific">Sarocladium strictum</name>
    <name type="common">Black bundle disease fungus</name>
    <name type="synonym">Acremonium strictum</name>
    <dbReference type="NCBI Taxonomy" id="5046"/>
    <lineage>
        <taxon>Eukaryota</taxon>
        <taxon>Fungi</taxon>
        <taxon>Dikarya</taxon>
        <taxon>Ascomycota</taxon>
        <taxon>Pezizomycotina</taxon>
        <taxon>Sordariomycetes</taxon>
        <taxon>Hypocreomycetidae</taxon>
        <taxon>Hypocreales</taxon>
        <taxon>Sarocladiaceae</taxon>
        <taxon>Sarocladium</taxon>
    </lineage>
</organism>
<dbReference type="Gene3D" id="1.10.8.1310">
    <property type="match status" value="1"/>
</dbReference>
<dbReference type="FunFam" id="1.10.8.1310:FF:000001">
    <property type="entry name" value="TBC1 domain family, member 20"/>
    <property type="match status" value="1"/>
</dbReference>
<dbReference type="PANTHER" id="PTHR20913:SF7">
    <property type="entry name" value="RE60063P"/>
    <property type="match status" value="1"/>
</dbReference>
<dbReference type="GO" id="GO:0006888">
    <property type="term" value="P:endoplasmic reticulum to Golgi vesicle-mediated transport"/>
    <property type="evidence" value="ECO:0007669"/>
    <property type="project" value="TreeGrafter"/>
</dbReference>
<gene>
    <name evidence="4" type="ORF">NLU13_4920</name>
</gene>
<dbReference type="Proteomes" id="UP001175261">
    <property type="component" value="Unassembled WGS sequence"/>
</dbReference>
<dbReference type="InterPro" id="IPR035969">
    <property type="entry name" value="Rab-GAP_TBC_sf"/>
</dbReference>
<evidence type="ECO:0000256" key="2">
    <source>
        <dbReference type="SAM" id="MobiDB-lite"/>
    </source>
</evidence>
<evidence type="ECO:0000256" key="1">
    <source>
        <dbReference type="ARBA" id="ARBA00022468"/>
    </source>
</evidence>
<sequence>MDMEKVALAATSTSTSDEATVPPEETAVVPEDQTLARDPIAQRKIDEIESACDRRDIKGLRRLAESAGGFLSDQVRRRAWPILLGVSTDEAAGLPIDKEGGDEKGRPWQDLPPHKDEDQVDLDVKRSFVYYPQDQSEAQLERNRAELFSLIVQVLRRHPYLGYFQGYHDVCQVFLLVLGLEASTSSVSRLSVLRIRDFMLPTLAASIAQLRLLPDIIRQASPKLWHHLEGVEPFYALSGTLTMFAHNIERYQDIARLFDVLLAREPAFSLYLFAQILIDRQDEILEIEEPDILHVILGKVPANMDLDQLIIDSVSLFNRHPPDKLPAWRSISSASVLKTARDVDHSDEQTMASGRLYFEQQAKEIRWDEMKDRALKALWRYRRPARTMGVTIAVGLVAFYLRRNPAILNHVFALFSR</sequence>
<dbReference type="EMBL" id="JAPDFR010000003">
    <property type="protein sequence ID" value="KAK0388677.1"/>
    <property type="molecule type" value="Genomic_DNA"/>
</dbReference>
<dbReference type="InterPro" id="IPR045913">
    <property type="entry name" value="TBC20/Gyp8-like"/>
</dbReference>
<evidence type="ECO:0000313" key="5">
    <source>
        <dbReference type="Proteomes" id="UP001175261"/>
    </source>
</evidence>
<keyword evidence="1" id="KW-0343">GTPase activation</keyword>
<dbReference type="Pfam" id="PF00566">
    <property type="entry name" value="RabGAP-TBC"/>
    <property type="match status" value="1"/>
</dbReference>
<comment type="caution">
    <text evidence="4">The sequence shown here is derived from an EMBL/GenBank/DDBJ whole genome shotgun (WGS) entry which is preliminary data.</text>
</comment>
<protein>
    <recommendedName>
        <fullName evidence="3">Rab-GAP TBC domain-containing protein</fullName>
    </recommendedName>
</protein>
<dbReference type="GO" id="GO:0005789">
    <property type="term" value="C:endoplasmic reticulum membrane"/>
    <property type="evidence" value="ECO:0007669"/>
    <property type="project" value="TreeGrafter"/>
</dbReference>